<protein>
    <submittedName>
        <fullName evidence="1">Uncharacterized protein</fullName>
    </submittedName>
</protein>
<comment type="caution">
    <text evidence="1">The sequence shown here is derived from an EMBL/GenBank/DDBJ whole genome shotgun (WGS) entry which is preliminary data.</text>
</comment>
<evidence type="ECO:0000313" key="2">
    <source>
        <dbReference type="Proteomes" id="UP000223777"/>
    </source>
</evidence>
<name>A0A2A7FNR1_BACCE</name>
<reference evidence="1 2" key="1">
    <citation type="submission" date="2017-09" db="EMBL/GenBank/DDBJ databases">
        <title>Large-scale bioinformatics analysis of Bacillus genomes uncovers conserved roles of natural products in bacterial physiology.</title>
        <authorList>
            <consortium name="Agbiome Team Llc"/>
            <person name="Bleich R.M."/>
            <person name="Grubbs K.J."/>
            <person name="Santa Maria K.C."/>
            <person name="Allen S.E."/>
            <person name="Farag S."/>
            <person name="Shank E.A."/>
            <person name="Bowers A."/>
        </authorList>
    </citation>
    <scope>NUCLEOTIDE SEQUENCE [LARGE SCALE GENOMIC DNA]</scope>
    <source>
        <strain evidence="1 2">AFS050027</strain>
    </source>
</reference>
<dbReference type="Proteomes" id="UP000223777">
    <property type="component" value="Unassembled WGS sequence"/>
</dbReference>
<dbReference type="AlphaFoldDB" id="A0A2A7FNR1"/>
<dbReference type="RefSeq" id="WP_097883295.1">
    <property type="nucleotide sequence ID" value="NZ_NUIL01000015.1"/>
</dbReference>
<gene>
    <name evidence="1" type="ORF">CN984_12365</name>
</gene>
<sequence>MKTQMTGLQRLALDVYNGKQVMFNEVKGEEAIRNAINVACGGEFNYKNFRENKYKVFSIIEEVLDVTLGVVITNQFDSLAEVKNVAIGERPAFRVDDNSLFRIARIAGGTNDLRRQKILNRRFEVETDYFGAKIYAELEQFQAGMVDFTGWVNRLSLSFAHDLGTQIYKAIASSYSALNSTYGVTGTYSEDELFEMIEHVEAKSGKKAVVMGTRKALRKVSKSINMSDSMKDAINRVGYVGEVGGTSLMLLPQAHKIGTDEFFVDDNMLLVLPSNEKLVKVVVEGEATMIETADAGERNDQQMEYQIQKKMGVGVMQSAIYGIYKIS</sequence>
<evidence type="ECO:0000313" key="1">
    <source>
        <dbReference type="EMBL" id="PGO29220.1"/>
    </source>
</evidence>
<accession>A0A2A7FNR1</accession>
<organism evidence="1 2">
    <name type="scientific">Bacillus cereus</name>
    <dbReference type="NCBI Taxonomy" id="1396"/>
    <lineage>
        <taxon>Bacteria</taxon>
        <taxon>Bacillati</taxon>
        <taxon>Bacillota</taxon>
        <taxon>Bacilli</taxon>
        <taxon>Bacillales</taxon>
        <taxon>Bacillaceae</taxon>
        <taxon>Bacillus</taxon>
        <taxon>Bacillus cereus group</taxon>
    </lineage>
</organism>
<dbReference type="EMBL" id="NUIL01000015">
    <property type="protein sequence ID" value="PGO29220.1"/>
    <property type="molecule type" value="Genomic_DNA"/>
</dbReference>
<proteinExistence type="predicted"/>